<feature type="region of interest" description="Disordered" evidence="1">
    <location>
        <begin position="134"/>
        <end position="254"/>
    </location>
</feature>
<feature type="compositionally biased region" description="Low complexity" evidence="1">
    <location>
        <begin position="135"/>
        <end position="147"/>
    </location>
</feature>
<feature type="compositionally biased region" description="Polar residues" evidence="1">
    <location>
        <begin position="409"/>
        <end position="424"/>
    </location>
</feature>
<dbReference type="GeneID" id="18814213"/>
<feature type="compositionally biased region" description="Basic residues" evidence="1">
    <location>
        <begin position="468"/>
        <end position="478"/>
    </location>
</feature>
<dbReference type="Proteomes" id="UP000008064">
    <property type="component" value="Unassembled WGS sequence"/>
</dbReference>
<feature type="compositionally biased region" description="Polar residues" evidence="1">
    <location>
        <begin position="434"/>
        <end position="455"/>
    </location>
</feature>
<dbReference type="KEGG" id="sla:SERLADRAFT_433567"/>
<dbReference type="RefSeq" id="XP_007313838.1">
    <property type="nucleotide sequence ID" value="XM_007313776.1"/>
</dbReference>
<feature type="compositionally biased region" description="Polar residues" evidence="1">
    <location>
        <begin position="211"/>
        <end position="226"/>
    </location>
</feature>
<dbReference type="AlphaFoldDB" id="F8NGV4"/>
<feature type="region of interest" description="Disordered" evidence="1">
    <location>
        <begin position="386"/>
        <end position="513"/>
    </location>
</feature>
<evidence type="ECO:0000313" key="2">
    <source>
        <dbReference type="EMBL" id="EGO29596.1"/>
    </source>
</evidence>
<sequence>MQLMKAVLRSSVVAQQCPCHFIEPSCLHHPHEINPDGENFLLLCCIISSIYCSLPSPPPFKYLLCFSLLPPFLTVSLSPPLSVHRLRPLLPALFPQPAVTARCPYLLPLQGPRSGAPPMSLDHYPMLADRRFQPSERSTYPSSSSHQLPPPLPPAWQQYVSRSPHNPPSDYQPHNPSPWDATLQPPWSDDTIMSPPYRSAGTCYTVPSDYPESSQRTIVLPSSPQMRLSSSTPYSRSSLRQHPSAANPLKYDDSSWSTDLYTLDDTDHVLDSALTSPPPRSITSPSSNRSVRSPSAPVKLEPTDDGESCFVMEFNSSSPGFSAAPPTEVPLRATQASKEMRRMMGVFRLNPFSMHEGGGGASAPWTGEEAGPLLDEPLVFEFQLDVGGNSDTSTASPTPPNDRFADFSPSANDESQRDSPSQWADCQAEFDQPQLESHPQSWMSDPVNTFTSPTLSLDELDYSNGHQPHIRQHSHHLAPHIPQSPSCSSTSSGFDKREQRRLPSEPSWPRNNISGYPANNAYNFAVGAGTCNHAFVTSNTSAIDVASTGSDGSSTSIIRRWSVPTNLQAPFLL</sequence>
<dbReference type="OrthoDB" id="3270670at2759"/>
<dbReference type="EMBL" id="GL945429">
    <property type="protein sequence ID" value="EGO29596.1"/>
    <property type="molecule type" value="Genomic_DNA"/>
</dbReference>
<feature type="compositionally biased region" description="Basic and acidic residues" evidence="1">
    <location>
        <begin position="494"/>
        <end position="503"/>
    </location>
</feature>
<accession>F8NGV4</accession>
<feature type="region of interest" description="Disordered" evidence="1">
    <location>
        <begin position="271"/>
        <end position="304"/>
    </location>
</feature>
<protein>
    <submittedName>
        <fullName evidence="2">Uncharacterized protein</fullName>
    </submittedName>
</protein>
<evidence type="ECO:0000256" key="1">
    <source>
        <dbReference type="SAM" id="MobiDB-lite"/>
    </source>
</evidence>
<organism>
    <name type="scientific">Serpula lacrymans var. lacrymans (strain S7.9)</name>
    <name type="common">Dry rot fungus</name>
    <dbReference type="NCBI Taxonomy" id="578457"/>
    <lineage>
        <taxon>Eukaryota</taxon>
        <taxon>Fungi</taxon>
        <taxon>Dikarya</taxon>
        <taxon>Basidiomycota</taxon>
        <taxon>Agaricomycotina</taxon>
        <taxon>Agaricomycetes</taxon>
        <taxon>Agaricomycetidae</taxon>
        <taxon>Boletales</taxon>
        <taxon>Coniophorineae</taxon>
        <taxon>Serpulaceae</taxon>
        <taxon>Serpula</taxon>
    </lineage>
</organism>
<name>F8NGV4_SERL9</name>
<feature type="compositionally biased region" description="Low complexity" evidence="1">
    <location>
        <begin position="227"/>
        <end position="240"/>
    </location>
</feature>
<gene>
    <name evidence="2" type="ORF">SERLADRAFT_433567</name>
</gene>
<proteinExistence type="predicted"/>
<feature type="compositionally biased region" description="Low complexity" evidence="1">
    <location>
        <begin position="281"/>
        <end position="297"/>
    </location>
</feature>
<reference evidence="2" key="1">
    <citation type="submission" date="2011-04" db="EMBL/GenBank/DDBJ databases">
        <title>Evolution of plant cell wall degrading machinery underlies the functional diversity of forest fungi.</title>
        <authorList>
            <consortium name="US DOE Joint Genome Institute (JGI-PGF)"/>
            <person name="Eastwood D.C."/>
            <person name="Floudas D."/>
            <person name="Binder M."/>
            <person name="Majcherczyk A."/>
            <person name="Schneider P."/>
            <person name="Aerts A."/>
            <person name="Asiegbu F.O."/>
            <person name="Baker S.E."/>
            <person name="Barry K."/>
            <person name="Bendiksby M."/>
            <person name="Blumentritt M."/>
            <person name="Coutinho P.M."/>
            <person name="Cullen D."/>
            <person name="Cullen D."/>
            <person name="Gathman A."/>
            <person name="Goodell B."/>
            <person name="Henrissat B."/>
            <person name="Ihrmark K."/>
            <person name="Kauserud H."/>
            <person name="Kohler A."/>
            <person name="LaButti K."/>
            <person name="Lapidus A."/>
            <person name="Lavin J.L."/>
            <person name="Lee Y.-H."/>
            <person name="Lindquist E."/>
            <person name="Lilly W."/>
            <person name="Lucas S."/>
            <person name="Morin E."/>
            <person name="Murat C."/>
            <person name="Oguiza J.A."/>
            <person name="Park J."/>
            <person name="Pisabarro A.G."/>
            <person name="Riley R."/>
            <person name="Rosling A."/>
            <person name="Salamov A."/>
            <person name="Schmidt O."/>
            <person name="Schmutz J."/>
            <person name="Skrede I."/>
            <person name="Stenlid J."/>
            <person name="Wiebenga A."/>
            <person name="Xie X."/>
            <person name="Kues U."/>
            <person name="Hibbett D.S."/>
            <person name="Hoffmeister D."/>
            <person name="Hogberg N."/>
            <person name="Martin F."/>
            <person name="Grigoriev I.V."/>
            <person name="Watkinson S.C."/>
        </authorList>
    </citation>
    <scope>NUCLEOTIDE SEQUENCE</scope>
    <source>
        <strain evidence="2">S7.9</strain>
    </source>
</reference>
<dbReference type="HOGENOM" id="CLU_043072_0_0_1"/>